<reference evidence="8" key="1">
    <citation type="submission" date="2015-08" db="EMBL/GenBank/DDBJ databases">
        <authorList>
            <person name="Babu N.S."/>
            <person name="Beckwith C.J."/>
            <person name="Beseler K.G."/>
            <person name="Brison A."/>
            <person name="Carone J.V."/>
            <person name="Caskin T.P."/>
            <person name="Diamond M."/>
            <person name="Durham M.E."/>
            <person name="Foxe J.M."/>
            <person name="Go M."/>
            <person name="Henderson B.A."/>
            <person name="Jones I.B."/>
            <person name="McGettigan J.A."/>
            <person name="Micheletti S.J."/>
            <person name="Nasrallah M.E."/>
            <person name="Ortiz D."/>
            <person name="Piller C.R."/>
            <person name="Privatt S.R."/>
            <person name="Schneider S.L."/>
            <person name="Sharp S."/>
            <person name="Smith T.C."/>
            <person name="Stanton J.D."/>
            <person name="Ullery H.E."/>
            <person name="Wilson R.J."/>
            <person name="Serrano M.G."/>
            <person name="Buck G."/>
            <person name="Lee V."/>
            <person name="Wang Y."/>
            <person name="Carvalho R."/>
            <person name="Voegtly L."/>
            <person name="Shi R."/>
            <person name="Duckworth R."/>
            <person name="Johnson A."/>
            <person name="Loviza R."/>
            <person name="Walstead R."/>
            <person name="Shah Z."/>
            <person name="Kiflezghi M."/>
            <person name="Wade K."/>
            <person name="Ball S.L."/>
            <person name="Bradley K.W."/>
            <person name="Asai D.J."/>
            <person name="Bowman C.A."/>
            <person name="Russell D.A."/>
            <person name="Pope W.H."/>
            <person name="Jacobs-Sera D."/>
            <person name="Hendrix R.W."/>
            <person name="Hatfull G.F."/>
        </authorList>
    </citation>
    <scope>NUCLEOTIDE SEQUENCE [LARGE SCALE GENOMIC DNA]</scope>
    <source>
        <strain evidence="8">JCM 19170</strain>
    </source>
</reference>
<dbReference type="InterPro" id="IPR015854">
    <property type="entry name" value="ABC_transpr_LolD-like"/>
</dbReference>
<dbReference type="Pfam" id="PF00005">
    <property type="entry name" value="ABC_tran"/>
    <property type="match status" value="1"/>
</dbReference>
<sequence length="220" mass="23557">MIRCEKLAKIYPGPVAALVDVDLTIPAGQFLLVCGHSGAGKTTLFRLIAGLETPTSGTVSVNEHDVARLGRGGLPYYRRRFGLVLSDAPLLPQRTVAENVALPLLLAGVPRRQAFERVALALERVGLAGRAHELPPTLSGGEQQRAAIARAVVHRPSVVIADEPTAQLDHDSATEVVRLLRAFHAAGVTMIIATHDEALFSSVAQRRIVLAHGRLVEDAR</sequence>
<dbReference type="InterPro" id="IPR003593">
    <property type="entry name" value="AAA+_ATPase"/>
</dbReference>
<protein>
    <recommendedName>
        <fullName evidence="3">Cell division ATP-binding protein FtsE</fullName>
    </recommendedName>
</protein>
<dbReference type="Gene3D" id="3.40.50.300">
    <property type="entry name" value="P-loop containing nucleotide triphosphate hydrolases"/>
    <property type="match status" value="1"/>
</dbReference>
<dbReference type="InterPro" id="IPR027417">
    <property type="entry name" value="P-loop_NTPase"/>
</dbReference>
<dbReference type="SMART" id="SM00382">
    <property type="entry name" value="AAA"/>
    <property type="match status" value="1"/>
</dbReference>
<accession>A0A0K6IW54</accession>
<dbReference type="GO" id="GO:0051301">
    <property type="term" value="P:cell division"/>
    <property type="evidence" value="ECO:0007669"/>
    <property type="project" value="UniProtKB-KW"/>
</dbReference>
<keyword evidence="7" id="KW-0131">Cell cycle</keyword>
<dbReference type="GO" id="GO:0005524">
    <property type="term" value="F:ATP binding"/>
    <property type="evidence" value="ECO:0007669"/>
    <property type="project" value="UniProtKB-KW"/>
</dbReference>
<organism evidence="7 8">
    <name type="scientific">Tepidiphilus thermophilus</name>
    <dbReference type="NCBI Taxonomy" id="876478"/>
    <lineage>
        <taxon>Bacteria</taxon>
        <taxon>Pseudomonadati</taxon>
        <taxon>Pseudomonadota</taxon>
        <taxon>Hydrogenophilia</taxon>
        <taxon>Hydrogenophilales</taxon>
        <taxon>Hydrogenophilaceae</taxon>
        <taxon>Tepidiphilus</taxon>
    </lineage>
</organism>
<evidence type="ECO:0000313" key="8">
    <source>
        <dbReference type="Proteomes" id="UP000182108"/>
    </source>
</evidence>
<dbReference type="FunFam" id="3.40.50.300:FF:000056">
    <property type="entry name" value="Cell division ATP-binding protein FtsE"/>
    <property type="match status" value="1"/>
</dbReference>
<dbReference type="PANTHER" id="PTHR24220:SF470">
    <property type="entry name" value="CELL DIVISION ATP-BINDING PROTEIN FTSE"/>
    <property type="match status" value="1"/>
</dbReference>
<dbReference type="PROSITE" id="PS50893">
    <property type="entry name" value="ABC_TRANSPORTER_2"/>
    <property type="match status" value="1"/>
</dbReference>
<dbReference type="InterPro" id="IPR017871">
    <property type="entry name" value="ABC_transporter-like_CS"/>
</dbReference>
<keyword evidence="7" id="KW-0132">Cell division</keyword>
<evidence type="ECO:0000256" key="3">
    <source>
        <dbReference type="ARBA" id="ARBA00020019"/>
    </source>
</evidence>
<keyword evidence="4" id="KW-0547">Nucleotide-binding</keyword>
<keyword evidence="5 7" id="KW-0067">ATP-binding</keyword>
<dbReference type="AlphaFoldDB" id="A0A0K6IW54"/>
<keyword evidence="8" id="KW-1185">Reference proteome</keyword>
<dbReference type="OrthoDB" id="9766351at2"/>
<gene>
    <name evidence="7" type="ORF">Ga0061068_10663</name>
</gene>
<feature type="domain" description="ABC transporter" evidence="6">
    <location>
        <begin position="2"/>
        <end position="220"/>
    </location>
</feature>
<dbReference type="PROSITE" id="PS00211">
    <property type="entry name" value="ABC_TRANSPORTER_1"/>
    <property type="match status" value="1"/>
</dbReference>
<evidence type="ECO:0000256" key="2">
    <source>
        <dbReference type="ARBA" id="ARBA00005417"/>
    </source>
</evidence>
<evidence type="ECO:0000256" key="1">
    <source>
        <dbReference type="ARBA" id="ARBA00002579"/>
    </source>
</evidence>
<evidence type="ECO:0000259" key="6">
    <source>
        <dbReference type="PROSITE" id="PS50893"/>
    </source>
</evidence>
<dbReference type="Proteomes" id="UP000182108">
    <property type="component" value="Unassembled WGS sequence"/>
</dbReference>
<dbReference type="PANTHER" id="PTHR24220">
    <property type="entry name" value="IMPORT ATP-BINDING PROTEIN"/>
    <property type="match status" value="1"/>
</dbReference>
<dbReference type="RefSeq" id="WP_055423604.1">
    <property type="nucleotide sequence ID" value="NZ_CYHH01000006.1"/>
</dbReference>
<evidence type="ECO:0000256" key="4">
    <source>
        <dbReference type="ARBA" id="ARBA00022741"/>
    </source>
</evidence>
<dbReference type="GO" id="GO:0005886">
    <property type="term" value="C:plasma membrane"/>
    <property type="evidence" value="ECO:0007669"/>
    <property type="project" value="UniProtKB-ARBA"/>
</dbReference>
<dbReference type="GO" id="GO:0016887">
    <property type="term" value="F:ATP hydrolysis activity"/>
    <property type="evidence" value="ECO:0007669"/>
    <property type="project" value="InterPro"/>
</dbReference>
<evidence type="ECO:0000313" key="7">
    <source>
        <dbReference type="EMBL" id="CUB07313.1"/>
    </source>
</evidence>
<dbReference type="InterPro" id="IPR003439">
    <property type="entry name" value="ABC_transporter-like_ATP-bd"/>
</dbReference>
<comment type="function">
    <text evidence="1">Part of the ABC transporter FtsEX involved in cellular division. Important for assembly or stability of the septal ring.</text>
</comment>
<proteinExistence type="inferred from homology"/>
<comment type="similarity">
    <text evidence="2">Belongs to the ABC transporter superfamily.</text>
</comment>
<dbReference type="GO" id="GO:0022857">
    <property type="term" value="F:transmembrane transporter activity"/>
    <property type="evidence" value="ECO:0007669"/>
    <property type="project" value="TreeGrafter"/>
</dbReference>
<evidence type="ECO:0000256" key="5">
    <source>
        <dbReference type="ARBA" id="ARBA00022840"/>
    </source>
</evidence>
<dbReference type="EMBL" id="CYHH01000006">
    <property type="protein sequence ID" value="CUB07313.1"/>
    <property type="molecule type" value="Genomic_DNA"/>
</dbReference>
<dbReference type="SUPFAM" id="SSF52540">
    <property type="entry name" value="P-loop containing nucleoside triphosphate hydrolases"/>
    <property type="match status" value="1"/>
</dbReference>
<name>A0A0K6IW54_9PROT</name>